<organism evidence="2 3">
    <name type="scientific">Rhodopirellula europaea 6C</name>
    <dbReference type="NCBI Taxonomy" id="1263867"/>
    <lineage>
        <taxon>Bacteria</taxon>
        <taxon>Pseudomonadati</taxon>
        <taxon>Planctomycetota</taxon>
        <taxon>Planctomycetia</taxon>
        <taxon>Pirellulales</taxon>
        <taxon>Pirellulaceae</taxon>
        <taxon>Rhodopirellula</taxon>
    </lineage>
</organism>
<dbReference type="Gene3D" id="3.40.710.10">
    <property type="entry name" value="DD-peptidase/beta-lactamase superfamily"/>
    <property type="match status" value="1"/>
</dbReference>
<feature type="domain" description="Beta-lactamase-related" evidence="1">
    <location>
        <begin position="31"/>
        <end position="319"/>
    </location>
</feature>
<dbReference type="InterPro" id="IPR001466">
    <property type="entry name" value="Beta-lactam-related"/>
</dbReference>
<dbReference type="PATRIC" id="fig|1263867.3.peg.6046"/>
<name>M2AVS8_9BACT</name>
<gene>
    <name evidence="2" type="ORF">RE6C_05641</name>
</gene>
<dbReference type="Proteomes" id="UP000011529">
    <property type="component" value="Unassembled WGS sequence"/>
</dbReference>
<evidence type="ECO:0000313" key="3">
    <source>
        <dbReference type="Proteomes" id="UP000011529"/>
    </source>
</evidence>
<comment type="caution">
    <text evidence="2">The sequence shown here is derived from an EMBL/GenBank/DDBJ whole genome shotgun (WGS) entry which is preliminary data.</text>
</comment>
<dbReference type="SUPFAM" id="SSF56601">
    <property type="entry name" value="beta-lactamase/transpeptidase-like"/>
    <property type="match status" value="1"/>
</dbReference>
<keyword evidence="3" id="KW-1185">Reference proteome</keyword>
<reference evidence="2" key="1">
    <citation type="submission" date="2012-11" db="EMBL/GenBank/DDBJ databases">
        <title>Permanent draft genomes of Rhodopirellula europaea strain SH398 and 6C.</title>
        <authorList>
            <person name="Richter M."/>
            <person name="Richter-Heitmann T."/>
            <person name="Frank C."/>
            <person name="Harder J."/>
            <person name="Glockner F.O."/>
        </authorList>
    </citation>
    <scope>NUCLEOTIDE SEQUENCE</scope>
    <source>
        <strain evidence="2">6C</strain>
    </source>
</reference>
<dbReference type="Pfam" id="PF00144">
    <property type="entry name" value="Beta-lactamase"/>
    <property type="match status" value="1"/>
</dbReference>
<dbReference type="EMBL" id="ANMO01000253">
    <property type="protein sequence ID" value="EMB13633.1"/>
    <property type="molecule type" value="Genomic_DNA"/>
</dbReference>
<dbReference type="PANTHER" id="PTHR46825">
    <property type="entry name" value="D-ALANYL-D-ALANINE-CARBOXYPEPTIDASE/ENDOPEPTIDASE AMPH"/>
    <property type="match status" value="1"/>
</dbReference>
<sequence length="434" mass="47275">MSQFFLVQTLMGQESLQSQFAEVIDRAGKSNFSGIVVAEKDGKVIANLSFGYADSESKIPIDSKTLFEIGSVTKPVTALAVIILDRQGKLSLEDSIADHLPNVPESCRGITIQHLLQHTSGIPGTNYGPVSKDVGQVTKAYLRGGPQQKPGTKFEYWNQGYALLAAIIAEVTGQTYQNAIRELVLRPAKMDAACFTGDSAPKDFQVSIGKSTYGADRSALDHPYGDFYGLQYQGMGGIVANAEDMLSFLLTLRKSKTSVERMLQPGPDGGYGLGWRIADAGEPHQRVSHTGSVRGFLTAVSWYPEQNASLIVLANTDDKRGFFLAESGCRKALETMVIPLPNSQQFEKEFRESLVGQFRLQSRVITVSEAGQGLEMVIDWGGPKTFGKLAKTSSAKRLQYLDGSDDDVGVLLEGQENGKVQSLKILNSIYLRQD</sequence>
<evidence type="ECO:0000259" key="1">
    <source>
        <dbReference type="Pfam" id="PF00144"/>
    </source>
</evidence>
<dbReference type="InterPro" id="IPR050491">
    <property type="entry name" value="AmpC-like"/>
</dbReference>
<dbReference type="PANTHER" id="PTHR46825:SF9">
    <property type="entry name" value="BETA-LACTAMASE-RELATED DOMAIN-CONTAINING PROTEIN"/>
    <property type="match status" value="1"/>
</dbReference>
<protein>
    <submittedName>
        <fullName evidence="2">Beta-lactamase</fullName>
    </submittedName>
</protein>
<evidence type="ECO:0000313" key="2">
    <source>
        <dbReference type="EMBL" id="EMB13633.1"/>
    </source>
</evidence>
<dbReference type="AlphaFoldDB" id="M2AVS8"/>
<proteinExistence type="predicted"/>
<reference evidence="2" key="2">
    <citation type="journal article" date="2013" name="Mar. Genomics">
        <title>Expression of sulfatases in Rhodopirellula baltica and the diversity of sulfatases in the genus Rhodopirellula.</title>
        <authorList>
            <person name="Wegner C.E."/>
            <person name="Richter-Heitmann T."/>
            <person name="Klindworth A."/>
            <person name="Klockow C."/>
            <person name="Richter M."/>
            <person name="Achstetter T."/>
            <person name="Glockner F.O."/>
            <person name="Harder J."/>
        </authorList>
    </citation>
    <scope>NUCLEOTIDE SEQUENCE [LARGE SCALE GENOMIC DNA]</scope>
    <source>
        <strain evidence="2">6C</strain>
    </source>
</reference>
<dbReference type="InterPro" id="IPR012338">
    <property type="entry name" value="Beta-lactam/transpept-like"/>
</dbReference>
<accession>M2AVS8</accession>
<dbReference type="RefSeq" id="WP_008661746.1">
    <property type="nucleotide sequence ID" value="NZ_ANMO01000253.1"/>
</dbReference>